<name>A0AAN7UEA8_9PEZI</name>
<protein>
    <submittedName>
        <fullName evidence="1">Uncharacterized protein</fullName>
    </submittedName>
</protein>
<proteinExistence type="predicted"/>
<keyword evidence="2" id="KW-1185">Reference proteome</keyword>
<accession>A0AAN7UEA8</accession>
<dbReference type="EMBL" id="JAWHQM010000001">
    <property type="protein sequence ID" value="KAK5624569.1"/>
    <property type="molecule type" value="Genomic_DNA"/>
</dbReference>
<organism evidence="1 2">
    <name type="scientific">Xylaria bambusicola</name>
    <dbReference type="NCBI Taxonomy" id="326684"/>
    <lineage>
        <taxon>Eukaryota</taxon>
        <taxon>Fungi</taxon>
        <taxon>Dikarya</taxon>
        <taxon>Ascomycota</taxon>
        <taxon>Pezizomycotina</taxon>
        <taxon>Sordariomycetes</taxon>
        <taxon>Xylariomycetidae</taxon>
        <taxon>Xylariales</taxon>
        <taxon>Xylariaceae</taxon>
        <taxon>Xylaria</taxon>
    </lineage>
</organism>
<evidence type="ECO:0000313" key="1">
    <source>
        <dbReference type="EMBL" id="KAK5624569.1"/>
    </source>
</evidence>
<evidence type="ECO:0000313" key="2">
    <source>
        <dbReference type="Proteomes" id="UP001305414"/>
    </source>
</evidence>
<gene>
    <name evidence="1" type="ORF">RRF57_000285</name>
</gene>
<reference evidence="1 2" key="1">
    <citation type="submission" date="2023-10" db="EMBL/GenBank/DDBJ databases">
        <title>Draft genome sequence of Xylaria bambusicola isolate GMP-LS, the root and basal stem rot pathogen of sugarcane in Indonesia.</title>
        <authorList>
            <person name="Selvaraj P."/>
            <person name="Muralishankar V."/>
            <person name="Muruganantham S."/>
            <person name="Sp S."/>
            <person name="Haryani S."/>
            <person name="Lau K.J.X."/>
            <person name="Naqvi N.I."/>
        </authorList>
    </citation>
    <scope>NUCLEOTIDE SEQUENCE [LARGE SCALE GENOMIC DNA]</scope>
    <source>
        <strain evidence="1">GMP-LS</strain>
    </source>
</reference>
<comment type="caution">
    <text evidence="1">The sequence shown here is derived from an EMBL/GenBank/DDBJ whole genome shotgun (WGS) entry which is preliminary data.</text>
</comment>
<dbReference type="AlphaFoldDB" id="A0AAN7UEA8"/>
<sequence>MWNKLWAMPMQAGLDLRFHALSTQSMGASDASDGKVPDQDDQVKPIIGPLALTRLLSLSLLLSSSLYFLQD</sequence>
<dbReference type="Proteomes" id="UP001305414">
    <property type="component" value="Unassembled WGS sequence"/>
</dbReference>